<dbReference type="GO" id="GO:0016829">
    <property type="term" value="F:lyase activity"/>
    <property type="evidence" value="ECO:0007669"/>
    <property type="project" value="UniProtKB-KW"/>
</dbReference>
<dbReference type="Proteomes" id="UP000252415">
    <property type="component" value="Unassembled WGS sequence"/>
</dbReference>
<dbReference type="InterPro" id="IPR029068">
    <property type="entry name" value="Glyas_Bleomycin-R_OHBP_Dase"/>
</dbReference>
<feature type="domain" description="VOC" evidence="1">
    <location>
        <begin position="11"/>
        <end position="125"/>
    </location>
</feature>
<dbReference type="InterPro" id="IPR004360">
    <property type="entry name" value="Glyas_Fos-R_dOase_dom"/>
</dbReference>
<keyword evidence="3" id="KW-1185">Reference proteome</keyword>
<dbReference type="AlphaFoldDB" id="A0A368W612"/>
<name>A0A368W612_9BACL</name>
<dbReference type="PANTHER" id="PTHR33993">
    <property type="entry name" value="GLYOXALASE-RELATED"/>
    <property type="match status" value="1"/>
</dbReference>
<dbReference type="EMBL" id="QPJD01000005">
    <property type="protein sequence ID" value="RCW49173.1"/>
    <property type="molecule type" value="Genomic_DNA"/>
</dbReference>
<organism evidence="2 3">
    <name type="scientific">Paenibacillus prosopidis</name>
    <dbReference type="NCBI Taxonomy" id="630520"/>
    <lineage>
        <taxon>Bacteria</taxon>
        <taxon>Bacillati</taxon>
        <taxon>Bacillota</taxon>
        <taxon>Bacilli</taxon>
        <taxon>Bacillales</taxon>
        <taxon>Paenibacillaceae</taxon>
        <taxon>Paenibacillus</taxon>
    </lineage>
</organism>
<dbReference type="RefSeq" id="WP_114379897.1">
    <property type="nucleotide sequence ID" value="NZ_QPJD01000005.1"/>
</dbReference>
<reference evidence="2 3" key="1">
    <citation type="submission" date="2018-07" db="EMBL/GenBank/DDBJ databases">
        <title>Genomic Encyclopedia of Type Strains, Phase III (KMG-III): the genomes of soil and plant-associated and newly described type strains.</title>
        <authorList>
            <person name="Whitman W."/>
        </authorList>
    </citation>
    <scope>NUCLEOTIDE SEQUENCE [LARGE SCALE GENOMIC DNA]</scope>
    <source>
        <strain evidence="2 3">CECT 7506</strain>
    </source>
</reference>
<comment type="caution">
    <text evidence="2">The sequence shown here is derived from an EMBL/GenBank/DDBJ whole genome shotgun (WGS) entry which is preliminary data.</text>
</comment>
<dbReference type="InterPro" id="IPR052164">
    <property type="entry name" value="Anthracycline_SecMetBiosynth"/>
</dbReference>
<accession>A0A368W612</accession>
<proteinExistence type="predicted"/>
<evidence type="ECO:0000313" key="3">
    <source>
        <dbReference type="Proteomes" id="UP000252415"/>
    </source>
</evidence>
<feature type="domain" description="VOC" evidence="1">
    <location>
        <begin position="145"/>
        <end position="257"/>
    </location>
</feature>
<dbReference type="PROSITE" id="PS51819">
    <property type="entry name" value="VOC"/>
    <property type="match status" value="2"/>
</dbReference>
<dbReference type="SUPFAM" id="SSF54593">
    <property type="entry name" value="Glyoxalase/Bleomycin resistance protein/Dihydroxybiphenyl dioxygenase"/>
    <property type="match status" value="2"/>
</dbReference>
<dbReference type="OrthoDB" id="2354281at2"/>
<evidence type="ECO:0000259" key="1">
    <source>
        <dbReference type="PROSITE" id="PS51819"/>
    </source>
</evidence>
<keyword evidence="2" id="KW-0456">Lyase</keyword>
<dbReference type="Gene3D" id="3.10.180.10">
    <property type="entry name" value="2,3-Dihydroxybiphenyl 1,2-Dioxygenase, domain 1"/>
    <property type="match status" value="2"/>
</dbReference>
<dbReference type="CDD" id="cd06587">
    <property type="entry name" value="VOC"/>
    <property type="match status" value="1"/>
</dbReference>
<evidence type="ECO:0000313" key="2">
    <source>
        <dbReference type="EMBL" id="RCW49173.1"/>
    </source>
</evidence>
<dbReference type="Pfam" id="PF00903">
    <property type="entry name" value="Glyoxalase"/>
    <property type="match status" value="2"/>
</dbReference>
<dbReference type="InterPro" id="IPR037523">
    <property type="entry name" value="VOC_core"/>
</dbReference>
<protein>
    <submittedName>
        <fullName evidence="2">Putative enzyme related to lactoylglutathione lyase</fullName>
    </submittedName>
</protein>
<sequence>MEAIQSPIQNVVGSVFIHVTDLRRSAEWYSMVMGLPLLEERLNGGPVYWLELEGGTGIILDDNSHNDPDTEHVLFSYKTTDIDEAYRCLEEMGAKLLFPIERPHPGLAYFNFADEDGNAIMVTQSDYVSAVVQRLENTESPILNKIAAIFINVTDMNRAIRFHSGVLGLSYHEVGPDKSIYGLNIQSGSGILLDDNRFRQGDDYKTLFMFITRNVDASKTYLEANGVQVFTDIERHGSMAFFTVKDPDGNVVMICSK</sequence>
<dbReference type="PANTHER" id="PTHR33993:SF2">
    <property type="entry name" value="VOC DOMAIN-CONTAINING PROTEIN"/>
    <property type="match status" value="1"/>
</dbReference>
<gene>
    <name evidence="2" type="ORF">DFP97_105358</name>
</gene>